<dbReference type="EMBL" id="JBHMEI010000013">
    <property type="protein sequence ID" value="MFB9203323.1"/>
    <property type="molecule type" value="Genomic_DNA"/>
</dbReference>
<protein>
    <submittedName>
        <fullName evidence="1">Uncharacterized protein</fullName>
    </submittedName>
</protein>
<organism evidence="1 2">
    <name type="scientific">Nonomuraea spiralis</name>
    <dbReference type="NCBI Taxonomy" id="46182"/>
    <lineage>
        <taxon>Bacteria</taxon>
        <taxon>Bacillati</taxon>
        <taxon>Actinomycetota</taxon>
        <taxon>Actinomycetes</taxon>
        <taxon>Streptosporangiales</taxon>
        <taxon>Streptosporangiaceae</taxon>
        <taxon>Nonomuraea</taxon>
    </lineage>
</organism>
<proteinExistence type="predicted"/>
<reference evidence="1 2" key="1">
    <citation type="submission" date="2024-09" db="EMBL/GenBank/DDBJ databases">
        <authorList>
            <person name="Sun Q."/>
            <person name="Mori K."/>
        </authorList>
    </citation>
    <scope>NUCLEOTIDE SEQUENCE [LARGE SCALE GENOMIC DNA]</scope>
    <source>
        <strain evidence="1 2">CCM 3426</strain>
    </source>
</reference>
<evidence type="ECO:0000313" key="1">
    <source>
        <dbReference type="EMBL" id="MFB9203323.1"/>
    </source>
</evidence>
<dbReference type="Proteomes" id="UP001589647">
    <property type="component" value="Unassembled WGS sequence"/>
</dbReference>
<name>A0ABV5IFK9_9ACTN</name>
<gene>
    <name evidence="1" type="ORF">ACFFV7_19160</name>
</gene>
<accession>A0ABV5IFK9</accession>
<evidence type="ECO:0000313" key="2">
    <source>
        <dbReference type="Proteomes" id="UP001589647"/>
    </source>
</evidence>
<keyword evidence="2" id="KW-1185">Reference proteome</keyword>
<dbReference type="RefSeq" id="WP_268246038.1">
    <property type="nucleotide sequence ID" value="NZ_BMRC01000002.1"/>
</dbReference>
<sequence length="41" mass="4522">MGWTLETPEGGRIDVNAWNRRPALALLEDFCRAAPDGFTCA</sequence>
<comment type="caution">
    <text evidence="1">The sequence shown here is derived from an EMBL/GenBank/DDBJ whole genome shotgun (WGS) entry which is preliminary data.</text>
</comment>